<keyword evidence="4 11" id="KW-0812">Transmembrane</keyword>
<evidence type="ECO:0000256" key="12">
    <source>
        <dbReference type="SAM" id="SignalP"/>
    </source>
</evidence>
<reference evidence="14" key="1">
    <citation type="submission" date="2021-03" db="EMBL/GenBank/DDBJ databases">
        <authorList>
            <person name="Bekaert M."/>
        </authorList>
    </citation>
    <scope>NUCLEOTIDE SEQUENCE</scope>
</reference>
<organism evidence="14 15">
    <name type="scientific">Mytilus edulis</name>
    <name type="common">Blue mussel</name>
    <dbReference type="NCBI Taxonomy" id="6550"/>
    <lineage>
        <taxon>Eukaryota</taxon>
        <taxon>Metazoa</taxon>
        <taxon>Spiralia</taxon>
        <taxon>Lophotrochozoa</taxon>
        <taxon>Mollusca</taxon>
        <taxon>Bivalvia</taxon>
        <taxon>Autobranchia</taxon>
        <taxon>Pteriomorphia</taxon>
        <taxon>Mytilida</taxon>
        <taxon>Mytiloidea</taxon>
        <taxon>Mytilidae</taxon>
        <taxon>Mytilinae</taxon>
        <taxon>Mytilus</taxon>
    </lineage>
</organism>
<dbReference type="Gene3D" id="3.40.50.10140">
    <property type="entry name" value="Toll/interleukin-1 receptor homology (TIR) domain"/>
    <property type="match status" value="1"/>
</dbReference>
<name>A0A8S3PS78_MYTED</name>
<evidence type="ECO:0000256" key="5">
    <source>
        <dbReference type="ARBA" id="ARBA00022729"/>
    </source>
</evidence>
<dbReference type="InterPro" id="IPR000157">
    <property type="entry name" value="TIR_dom"/>
</dbReference>
<dbReference type="EMBL" id="CAJPWZ010000129">
    <property type="protein sequence ID" value="CAG2186371.1"/>
    <property type="molecule type" value="Genomic_DNA"/>
</dbReference>
<evidence type="ECO:0000256" key="9">
    <source>
        <dbReference type="ARBA" id="ARBA00023170"/>
    </source>
</evidence>
<accession>A0A8S3PS78</accession>
<evidence type="ECO:0000256" key="4">
    <source>
        <dbReference type="ARBA" id="ARBA00022692"/>
    </source>
</evidence>
<dbReference type="InterPro" id="IPR017241">
    <property type="entry name" value="Toll-like_receptor"/>
</dbReference>
<evidence type="ECO:0000259" key="13">
    <source>
        <dbReference type="PROSITE" id="PS50104"/>
    </source>
</evidence>
<evidence type="ECO:0000256" key="7">
    <source>
        <dbReference type="ARBA" id="ARBA00022989"/>
    </source>
</evidence>
<dbReference type="SMART" id="SM00255">
    <property type="entry name" value="TIR"/>
    <property type="match status" value="1"/>
</dbReference>
<dbReference type="Gene3D" id="3.80.10.10">
    <property type="entry name" value="Ribonuclease Inhibitor"/>
    <property type="match status" value="3"/>
</dbReference>
<evidence type="ECO:0000256" key="11">
    <source>
        <dbReference type="SAM" id="Phobius"/>
    </source>
</evidence>
<comment type="caution">
    <text evidence="14">The sequence shown here is derived from an EMBL/GenBank/DDBJ whole genome shotgun (WGS) entry which is preliminary data.</text>
</comment>
<feature type="signal peptide" evidence="12">
    <location>
        <begin position="1"/>
        <end position="18"/>
    </location>
</feature>
<dbReference type="InterPro" id="IPR001611">
    <property type="entry name" value="Leu-rich_rpt"/>
</dbReference>
<dbReference type="AlphaFoldDB" id="A0A8S3PS78"/>
<keyword evidence="6" id="KW-0677">Repeat</keyword>
<dbReference type="GO" id="GO:0002224">
    <property type="term" value="P:toll-like receptor signaling pathway"/>
    <property type="evidence" value="ECO:0007669"/>
    <property type="project" value="InterPro"/>
</dbReference>
<feature type="chain" id="PRO_5035892790" description="TIR domain-containing protein" evidence="12">
    <location>
        <begin position="19"/>
        <end position="769"/>
    </location>
</feature>
<dbReference type="Pfam" id="PF01582">
    <property type="entry name" value="TIR"/>
    <property type="match status" value="1"/>
</dbReference>
<dbReference type="Pfam" id="PF13855">
    <property type="entry name" value="LRR_8"/>
    <property type="match status" value="3"/>
</dbReference>
<keyword evidence="10" id="KW-0325">Glycoprotein</keyword>
<keyword evidence="3" id="KW-0433">Leucine-rich repeat</keyword>
<evidence type="ECO:0000256" key="10">
    <source>
        <dbReference type="ARBA" id="ARBA00023180"/>
    </source>
</evidence>
<dbReference type="GO" id="GO:0006955">
    <property type="term" value="P:immune response"/>
    <property type="evidence" value="ECO:0007669"/>
    <property type="project" value="InterPro"/>
</dbReference>
<dbReference type="SUPFAM" id="SSF52058">
    <property type="entry name" value="L domain-like"/>
    <property type="match status" value="2"/>
</dbReference>
<evidence type="ECO:0000313" key="15">
    <source>
        <dbReference type="Proteomes" id="UP000683360"/>
    </source>
</evidence>
<dbReference type="SMART" id="SM00082">
    <property type="entry name" value="LRRCT"/>
    <property type="match status" value="1"/>
</dbReference>
<sequence length="769" mass="88322">MAIIWICALLSLIKHVTSHDGIHCTIEMCKCTDDKAICSGKNLTYIPRFPSGVQSVTFLNGNIGTLSIERTKNLTFNEIKELNFTNNAIARLEPDTFSNLTNLSSLTISAEFSLFATDVKNALYNLKTTSLKSLTLTCNNWSVLPDNMFRSIYTYNIQEIDISRNNLQVLNFSWFTNITSLKTLRVSFNRISAFIPGSIFRLQKLYLNNNAISKIPDNMFRSIHTNKIHNIDISRNNLQVLNFSWFTNITSLKTLRVSFNRISAFIPGIIFSLNKLYLDNNEISKVPKFCINHGYNSSLPNLNFLSLSGNYIGNVGQLRCFPRLRQLKIGYNLIGSIHKNSFTGLKVLSQLSLEGIRKQLKKIEDGAFDIPSLLELSLRNCNFHFERMSASAQSSLLSSCNNLVSLDLGGNYMTSIIVPRIISPLKQLRYLNLENCRLGFLPAKVFPDLPFLNTLIVRRNRVYGWDKDVFDSLNSLQYLDLNNNVIKIVNESSFPTALLSNLKKINLGYNYFACTCEQIWFVNWLQKTNITLIGYPSQYICSIPEKYNGKLLKDYKPSVLSCNPVFTIVISMSAFVFLIISITIVFFKCNTNIKNLIYLLKVKQFRRQGYLPILNSDDYEYHAFVVYCEENRMWVHNDFVKKLENDEGFKFCIHHRDFEVGKPISVNIDQYLKKSWKVVVIISNAFAKSEWCQWEIDIIQERRRRQGRNALLLVMLENITSKNMTSPLRTLLDSTTHLRFKKGIGENLFWTAVVEDLRKDIGLPPVSEL</sequence>
<dbReference type="SUPFAM" id="SSF52200">
    <property type="entry name" value="Toll/Interleukin receptor TIR domain"/>
    <property type="match status" value="1"/>
</dbReference>
<keyword evidence="7 11" id="KW-1133">Transmembrane helix</keyword>
<dbReference type="SMART" id="SM00369">
    <property type="entry name" value="LRR_TYP"/>
    <property type="match status" value="9"/>
</dbReference>
<dbReference type="PIRSF" id="PIRSF037595">
    <property type="entry name" value="Toll-like_receptor"/>
    <property type="match status" value="1"/>
</dbReference>
<dbReference type="PROSITE" id="PS51450">
    <property type="entry name" value="LRR"/>
    <property type="match status" value="2"/>
</dbReference>
<gene>
    <name evidence="14" type="ORF">MEDL_1925</name>
</gene>
<dbReference type="GO" id="GO:0004888">
    <property type="term" value="F:transmembrane signaling receptor activity"/>
    <property type="evidence" value="ECO:0007669"/>
    <property type="project" value="InterPro"/>
</dbReference>
<dbReference type="PANTHER" id="PTHR24365:SF530">
    <property type="entry name" value="MSTPROX-RELATED"/>
    <property type="match status" value="1"/>
</dbReference>
<proteinExistence type="inferred from homology"/>
<comment type="similarity">
    <text evidence="2">Belongs to the Toll-like receptor family.</text>
</comment>
<evidence type="ECO:0000256" key="3">
    <source>
        <dbReference type="ARBA" id="ARBA00022614"/>
    </source>
</evidence>
<dbReference type="PANTHER" id="PTHR24365">
    <property type="entry name" value="TOLL-LIKE RECEPTOR"/>
    <property type="match status" value="1"/>
</dbReference>
<dbReference type="OrthoDB" id="6069546at2759"/>
<dbReference type="PROSITE" id="PS50104">
    <property type="entry name" value="TIR"/>
    <property type="match status" value="1"/>
</dbReference>
<comment type="subcellular location">
    <subcellularLocation>
        <location evidence="1">Membrane</location>
        <topology evidence="1">Single-pass type I membrane protein</topology>
    </subcellularLocation>
</comment>
<evidence type="ECO:0000256" key="2">
    <source>
        <dbReference type="ARBA" id="ARBA00009634"/>
    </source>
</evidence>
<dbReference type="Proteomes" id="UP000683360">
    <property type="component" value="Unassembled WGS sequence"/>
</dbReference>
<evidence type="ECO:0000313" key="14">
    <source>
        <dbReference type="EMBL" id="CAG2186371.1"/>
    </source>
</evidence>
<keyword evidence="8 11" id="KW-0472">Membrane</keyword>
<feature type="transmembrane region" description="Helical" evidence="11">
    <location>
        <begin position="565"/>
        <end position="587"/>
    </location>
</feature>
<dbReference type="GO" id="GO:0005886">
    <property type="term" value="C:plasma membrane"/>
    <property type="evidence" value="ECO:0007669"/>
    <property type="project" value="TreeGrafter"/>
</dbReference>
<evidence type="ECO:0000256" key="6">
    <source>
        <dbReference type="ARBA" id="ARBA00022737"/>
    </source>
</evidence>
<keyword evidence="5 12" id="KW-0732">Signal</keyword>
<evidence type="ECO:0000256" key="8">
    <source>
        <dbReference type="ARBA" id="ARBA00023136"/>
    </source>
</evidence>
<dbReference type="InterPro" id="IPR000483">
    <property type="entry name" value="Cys-rich_flank_reg_C"/>
</dbReference>
<keyword evidence="9" id="KW-0675">Receptor</keyword>
<evidence type="ECO:0000256" key="1">
    <source>
        <dbReference type="ARBA" id="ARBA00004479"/>
    </source>
</evidence>
<dbReference type="InterPro" id="IPR035897">
    <property type="entry name" value="Toll_tir_struct_dom_sf"/>
</dbReference>
<dbReference type="InterPro" id="IPR032675">
    <property type="entry name" value="LRR_dom_sf"/>
</dbReference>
<feature type="domain" description="TIR" evidence="13">
    <location>
        <begin position="619"/>
        <end position="761"/>
    </location>
</feature>
<protein>
    <recommendedName>
        <fullName evidence="13">TIR domain-containing protein</fullName>
    </recommendedName>
</protein>
<keyword evidence="15" id="KW-1185">Reference proteome</keyword>
<dbReference type="InterPro" id="IPR003591">
    <property type="entry name" value="Leu-rich_rpt_typical-subtyp"/>
</dbReference>